<dbReference type="EMBL" id="LR796195">
    <property type="protein sequence ID" value="CAB4126416.1"/>
    <property type="molecule type" value="Genomic_DNA"/>
</dbReference>
<name>A0A6J5KZN2_9CAUD</name>
<evidence type="ECO:0000313" key="1">
    <source>
        <dbReference type="EMBL" id="CAB4126416.1"/>
    </source>
</evidence>
<organism evidence="1">
    <name type="scientific">uncultured Caudovirales phage</name>
    <dbReference type="NCBI Taxonomy" id="2100421"/>
    <lineage>
        <taxon>Viruses</taxon>
        <taxon>Duplodnaviria</taxon>
        <taxon>Heunggongvirae</taxon>
        <taxon>Uroviricota</taxon>
        <taxon>Caudoviricetes</taxon>
        <taxon>Peduoviridae</taxon>
        <taxon>Maltschvirus</taxon>
        <taxon>Maltschvirus maltsch</taxon>
    </lineage>
</organism>
<reference evidence="1" key="1">
    <citation type="submission" date="2020-04" db="EMBL/GenBank/DDBJ databases">
        <authorList>
            <person name="Chiriac C."/>
            <person name="Salcher M."/>
            <person name="Ghai R."/>
            <person name="Kavagutti S V."/>
        </authorList>
    </citation>
    <scope>NUCLEOTIDE SEQUENCE</scope>
</reference>
<proteinExistence type="predicted"/>
<accession>A0A6J5KZN2</accession>
<protein>
    <submittedName>
        <fullName evidence="1">Uncharacterized protein</fullName>
    </submittedName>
</protein>
<sequence length="88" mass="10667">MEEKKFYEKTEDQIECLLNELKKFNHTIINLNPNCENKEIIMFSHIHCISLVIKLNASSKKDLIKLFEVCRVYLDWQKRKYLAEFDEK</sequence>
<gene>
    <name evidence="1" type="ORF">UFOVP88_51</name>
</gene>